<accession>A0A2Z2K7V6</accession>
<reference evidence="1 2" key="1">
    <citation type="submission" date="2017-06" db="EMBL/GenBank/DDBJ databases">
        <title>Complete genome sequence of Paenibacillus donghaensis KCTC 13049T isolated from East Sea sediment, South Korea.</title>
        <authorList>
            <person name="Jung B.K."/>
            <person name="Hong S.-J."/>
            <person name="Shin J.-H."/>
        </authorList>
    </citation>
    <scope>NUCLEOTIDE SEQUENCE [LARGE SCALE GENOMIC DNA]</scope>
    <source>
        <strain evidence="1 2">KCTC 13049</strain>
    </source>
</reference>
<evidence type="ECO:0000313" key="2">
    <source>
        <dbReference type="Proteomes" id="UP000249890"/>
    </source>
</evidence>
<protein>
    <submittedName>
        <fullName evidence="1">Uncharacterized protein</fullName>
    </submittedName>
</protein>
<dbReference type="RefSeq" id="WP_087916624.1">
    <property type="nucleotide sequence ID" value="NZ_CP021780.1"/>
</dbReference>
<sequence>MLNGKVTDSKYAYQRIAYVKPVENHYENKGEQPYIKYECPVCELLNNKHQVAFGTDNCPLCNVNLLWEEPINDTEQ</sequence>
<name>A0A2Z2K7V6_9BACL</name>
<dbReference type="OrthoDB" id="9919549at2"/>
<gene>
    <name evidence="1" type="ORF">B9T62_18640</name>
</gene>
<dbReference type="KEGG" id="pdh:B9T62_18640"/>
<organism evidence="1 2">
    <name type="scientific">Paenibacillus donghaensis</name>
    <dbReference type="NCBI Taxonomy" id="414771"/>
    <lineage>
        <taxon>Bacteria</taxon>
        <taxon>Bacillati</taxon>
        <taxon>Bacillota</taxon>
        <taxon>Bacilli</taxon>
        <taxon>Bacillales</taxon>
        <taxon>Paenibacillaceae</taxon>
        <taxon>Paenibacillus</taxon>
    </lineage>
</organism>
<dbReference type="Proteomes" id="UP000249890">
    <property type="component" value="Chromosome"/>
</dbReference>
<dbReference type="EMBL" id="CP021780">
    <property type="protein sequence ID" value="ASA22626.1"/>
    <property type="molecule type" value="Genomic_DNA"/>
</dbReference>
<evidence type="ECO:0000313" key="1">
    <source>
        <dbReference type="EMBL" id="ASA22626.1"/>
    </source>
</evidence>
<proteinExistence type="predicted"/>
<dbReference type="AlphaFoldDB" id="A0A2Z2K7V6"/>
<keyword evidence="2" id="KW-1185">Reference proteome</keyword>